<sequence length="396" mass="45218">MTRPEIPSRQTLSRRTRTAAAIGLGAAGLLAPVLSEFRVRRAARPLTGRWERQPVLPRRQTKLGLSFRPLQAESLGLDPDETLRTLVEYPFEVIRLAAYWDRLVLATGKYRTDELDRQLDIAEGAGKRIILSLGPVKNFGYPEFFVPPHHLLTPLPEGELVAPTHPLLRTSIDYLVHLVERYKNRPAIMAWQVEHEATDPLGMEHSWRLSAGFVQQEVAAVRAADPTRPVLMNGFLPTSTLVNAQQWWRTRDQGDSLDAAMRFADIVGIDFYPRHALVNVRGRTLYLEGANRPWQQSRRRKLLEWAAENGRQLMITEGQAEPWETVTVPPNPRSHGMYSCLPENIIGNYNHCIRWNQGLRPGLSAYLFWGAEYWLLRQHNGDPTYLRAFSKILEQA</sequence>
<reference evidence="1 2" key="1">
    <citation type="journal article" date="2019" name="Int. J. Syst. Evol. Microbiol.">
        <title>The Global Catalogue of Microorganisms (GCM) 10K type strain sequencing project: providing services to taxonomists for standard genome sequencing and annotation.</title>
        <authorList>
            <consortium name="The Broad Institute Genomics Platform"/>
            <consortium name="The Broad Institute Genome Sequencing Center for Infectious Disease"/>
            <person name="Wu L."/>
            <person name="Ma J."/>
        </authorList>
    </citation>
    <scope>NUCLEOTIDE SEQUENCE [LARGE SCALE GENOMIC DNA]</scope>
    <source>
        <strain evidence="1 2">JCM 14718</strain>
    </source>
</reference>
<accession>A0ABN2HKT8</accession>
<evidence type="ECO:0008006" key="3">
    <source>
        <dbReference type="Google" id="ProtNLM"/>
    </source>
</evidence>
<dbReference type="InterPro" id="IPR017853">
    <property type="entry name" value="GH"/>
</dbReference>
<keyword evidence="2" id="KW-1185">Reference proteome</keyword>
<protein>
    <recommendedName>
        <fullName evidence="3">Glycoside hydrolase family 42 N-terminal domain-containing protein</fullName>
    </recommendedName>
</protein>
<gene>
    <name evidence="1" type="ORF">GCM10009765_43530</name>
</gene>
<dbReference type="RefSeq" id="WP_344312176.1">
    <property type="nucleotide sequence ID" value="NZ_BAAANY010000017.1"/>
</dbReference>
<dbReference type="SUPFAM" id="SSF51445">
    <property type="entry name" value="(Trans)glycosidases"/>
    <property type="match status" value="1"/>
</dbReference>
<proteinExistence type="predicted"/>
<comment type="caution">
    <text evidence="1">The sequence shown here is derived from an EMBL/GenBank/DDBJ whole genome shotgun (WGS) entry which is preliminary data.</text>
</comment>
<evidence type="ECO:0000313" key="1">
    <source>
        <dbReference type="EMBL" id="GAA1689470.1"/>
    </source>
</evidence>
<organism evidence="1 2">
    <name type="scientific">Fodinicola feengrottensis</name>
    <dbReference type="NCBI Taxonomy" id="435914"/>
    <lineage>
        <taxon>Bacteria</taxon>
        <taxon>Bacillati</taxon>
        <taxon>Actinomycetota</taxon>
        <taxon>Actinomycetes</taxon>
        <taxon>Mycobacteriales</taxon>
        <taxon>Fodinicola</taxon>
    </lineage>
</organism>
<dbReference type="Gene3D" id="3.20.20.80">
    <property type="entry name" value="Glycosidases"/>
    <property type="match status" value="2"/>
</dbReference>
<name>A0ABN2HKT8_9ACTN</name>
<dbReference type="EMBL" id="BAAANY010000017">
    <property type="protein sequence ID" value="GAA1689470.1"/>
    <property type="molecule type" value="Genomic_DNA"/>
</dbReference>
<dbReference type="Proteomes" id="UP001500618">
    <property type="component" value="Unassembled WGS sequence"/>
</dbReference>
<evidence type="ECO:0000313" key="2">
    <source>
        <dbReference type="Proteomes" id="UP001500618"/>
    </source>
</evidence>